<dbReference type="EMBL" id="CAKOGP040000202">
    <property type="protein sequence ID" value="CAJ1932063.1"/>
    <property type="molecule type" value="Genomic_DNA"/>
</dbReference>
<gene>
    <name evidence="3" type="ORF">CYCCA115_LOCUS2672</name>
</gene>
<feature type="signal peptide" evidence="2">
    <location>
        <begin position="1"/>
        <end position="19"/>
    </location>
</feature>
<evidence type="ECO:0000313" key="3">
    <source>
        <dbReference type="EMBL" id="CAJ1932063.1"/>
    </source>
</evidence>
<sequence>MKFISTLLFATLAIFGADATPISSDHTSGCLNFPDDGSWIQVPDFESNGEFLAALNSPFQYSAESNHSTQVVRVKPTGELVSGDSNDDDGWTLAIFDTAPPRDERLAPGRMFELYNPNAPKHQAWYKNDENGKFAVAWNSTSGDGTAFNSYQIVLSTTNYSTNSTDMRDGNNVCFCYGDMQWGPGKVKVHSSGTLDHAHVDYSAGTFDNAAVHSLDHKTCCFSADKLNGLGPNHNFLSLCNNAASPTTEAGSNGDPHFKTWHNQHFEYHGQCDLVLTKDPDFANGLGIDVHIRTKLVRHWSYIKNAVIRIGNDILEIEGSSVEFDSKPHYWINYESQGELSQFAGFPVKMFSQQGTAVTKNRIEIDLSSVYPGQKIVLSTYKEFVKVSFENANEESFGTSVGMLGDFNTGQTLARDGVTVLDDFTDLGHEWQVLPSDKHLFREASAPQFPETCIDPEDPRGDRRRRLDGSSIGEEEAETACAGIKDELDRKDCVYDILATQDMDMAGAY</sequence>
<feature type="region of interest" description="Disordered" evidence="1">
    <location>
        <begin position="449"/>
        <end position="478"/>
    </location>
</feature>
<proteinExistence type="predicted"/>
<keyword evidence="2" id="KW-0732">Signal</keyword>
<protein>
    <recommendedName>
        <fullName evidence="5">VWFD domain-containing protein</fullName>
    </recommendedName>
</protein>
<feature type="compositionally biased region" description="Basic and acidic residues" evidence="1">
    <location>
        <begin position="457"/>
        <end position="468"/>
    </location>
</feature>
<evidence type="ECO:0000256" key="2">
    <source>
        <dbReference type="SAM" id="SignalP"/>
    </source>
</evidence>
<evidence type="ECO:0000256" key="1">
    <source>
        <dbReference type="SAM" id="MobiDB-lite"/>
    </source>
</evidence>
<keyword evidence="4" id="KW-1185">Reference proteome</keyword>
<dbReference type="Proteomes" id="UP001295423">
    <property type="component" value="Unassembled WGS sequence"/>
</dbReference>
<feature type="chain" id="PRO_5042064205" description="VWFD domain-containing protein" evidence="2">
    <location>
        <begin position="20"/>
        <end position="509"/>
    </location>
</feature>
<reference evidence="3" key="1">
    <citation type="submission" date="2023-08" db="EMBL/GenBank/DDBJ databases">
        <authorList>
            <person name="Audoor S."/>
            <person name="Bilcke G."/>
        </authorList>
    </citation>
    <scope>NUCLEOTIDE SEQUENCE</scope>
</reference>
<comment type="caution">
    <text evidence="3">The sequence shown here is derived from an EMBL/GenBank/DDBJ whole genome shotgun (WGS) entry which is preliminary data.</text>
</comment>
<accession>A0AAD2CI31</accession>
<evidence type="ECO:0008006" key="5">
    <source>
        <dbReference type="Google" id="ProtNLM"/>
    </source>
</evidence>
<organism evidence="3 4">
    <name type="scientific">Cylindrotheca closterium</name>
    <dbReference type="NCBI Taxonomy" id="2856"/>
    <lineage>
        <taxon>Eukaryota</taxon>
        <taxon>Sar</taxon>
        <taxon>Stramenopiles</taxon>
        <taxon>Ochrophyta</taxon>
        <taxon>Bacillariophyta</taxon>
        <taxon>Bacillariophyceae</taxon>
        <taxon>Bacillariophycidae</taxon>
        <taxon>Bacillariales</taxon>
        <taxon>Bacillariaceae</taxon>
        <taxon>Cylindrotheca</taxon>
    </lineage>
</organism>
<evidence type="ECO:0000313" key="4">
    <source>
        <dbReference type="Proteomes" id="UP001295423"/>
    </source>
</evidence>
<dbReference type="AlphaFoldDB" id="A0AAD2CI31"/>
<name>A0AAD2CI31_9STRA</name>